<dbReference type="SUPFAM" id="SSF161266">
    <property type="entry name" value="Gam-like"/>
    <property type="match status" value="1"/>
</dbReference>
<dbReference type="PATRIC" id="fig|1423740.3.peg.235"/>
<organism evidence="2 3">
    <name type="scientific">Ligilactobacillus equi DSM 15833 = JCM 10991</name>
    <dbReference type="NCBI Taxonomy" id="1423740"/>
    <lineage>
        <taxon>Bacteria</taxon>
        <taxon>Bacillati</taxon>
        <taxon>Bacillota</taxon>
        <taxon>Bacilli</taxon>
        <taxon>Lactobacillales</taxon>
        <taxon>Lactobacillaceae</taxon>
        <taxon>Ligilactobacillus</taxon>
    </lineage>
</organism>
<name>A0A0R1TSD9_9LACO</name>
<evidence type="ECO:0000313" key="3">
    <source>
        <dbReference type="Proteomes" id="UP000051048"/>
    </source>
</evidence>
<evidence type="ECO:0000256" key="1">
    <source>
        <dbReference type="SAM" id="Coils"/>
    </source>
</evidence>
<keyword evidence="1" id="KW-0175">Coiled coil</keyword>
<dbReference type="EMBL" id="AZFH01000010">
    <property type="protein sequence ID" value="KRL84295.1"/>
    <property type="molecule type" value="Genomic_DNA"/>
</dbReference>
<comment type="caution">
    <text evidence="2">The sequence shown here is derived from an EMBL/GenBank/DDBJ whole genome shotgun (WGS) entry which is preliminary data.</text>
</comment>
<dbReference type="Proteomes" id="UP000051048">
    <property type="component" value="Unassembled WGS sequence"/>
</dbReference>
<dbReference type="InterPro" id="IPR009951">
    <property type="entry name" value="Host-nuc_inhib_Gam"/>
</dbReference>
<proteinExistence type="predicted"/>
<dbReference type="AlphaFoldDB" id="A0A0R1TSD9"/>
<sequence>MNIMPTTNVEEKLQETITPTAATEVPVETVGDVDVNDSFKVLSVFPEMNNPEWFPTNSAELDLVFTRLRELQAEEEQINKEFETIISTYKKRADNLLLKVNDKKRRWETLAKYYSEATYEQTGKKNVSTPHGTVKYSVTNKKIIDNDEMMAKYPSFVKATYTFDWTAFKKENGITLKDGKAFNKDGEILEEVKVETHKEAKIVL</sequence>
<reference evidence="2 3" key="1">
    <citation type="journal article" date="2015" name="Genome Announc.">
        <title>Expanding the biotechnology potential of lactobacilli through comparative genomics of 213 strains and associated genera.</title>
        <authorList>
            <person name="Sun Z."/>
            <person name="Harris H.M."/>
            <person name="McCann A."/>
            <person name="Guo C."/>
            <person name="Argimon S."/>
            <person name="Zhang W."/>
            <person name="Yang X."/>
            <person name="Jeffery I.B."/>
            <person name="Cooney J.C."/>
            <person name="Kagawa T.F."/>
            <person name="Liu W."/>
            <person name="Song Y."/>
            <person name="Salvetti E."/>
            <person name="Wrobel A."/>
            <person name="Rasinkangas P."/>
            <person name="Parkhill J."/>
            <person name="Rea M.C."/>
            <person name="O'Sullivan O."/>
            <person name="Ritari J."/>
            <person name="Douillard F.P."/>
            <person name="Paul Ross R."/>
            <person name="Yang R."/>
            <person name="Briner A.E."/>
            <person name="Felis G.E."/>
            <person name="de Vos W.M."/>
            <person name="Barrangou R."/>
            <person name="Klaenhammer T.R."/>
            <person name="Caufield P.W."/>
            <person name="Cui Y."/>
            <person name="Zhang H."/>
            <person name="O'Toole P.W."/>
        </authorList>
    </citation>
    <scope>NUCLEOTIDE SEQUENCE [LARGE SCALE GENOMIC DNA]</scope>
    <source>
        <strain evidence="2 3">DSM 15833</strain>
    </source>
</reference>
<feature type="coiled-coil region" evidence="1">
    <location>
        <begin position="61"/>
        <end position="106"/>
    </location>
</feature>
<dbReference type="Pfam" id="PF07352">
    <property type="entry name" value="Phage_Mu_Gam"/>
    <property type="match status" value="1"/>
</dbReference>
<evidence type="ECO:0000313" key="2">
    <source>
        <dbReference type="EMBL" id="KRL84295.1"/>
    </source>
</evidence>
<dbReference type="GO" id="GO:0042262">
    <property type="term" value="P:DNA protection"/>
    <property type="evidence" value="ECO:0007669"/>
    <property type="project" value="InterPro"/>
</dbReference>
<gene>
    <name evidence="2" type="ORF">FC36_GL000217</name>
</gene>
<accession>A0A0R1TSD9</accession>
<dbReference type="GO" id="GO:0003690">
    <property type="term" value="F:double-stranded DNA binding"/>
    <property type="evidence" value="ECO:0007669"/>
    <property type="project" value="InterPro"/>
</dbReference>
<protein>
    <submittedName>
        <fullName evidence="2">Uncharacterized protein</fullName>
    </submittedName>
</protein>